<gene>
    <name evidence="6" type="primary">csrA_2</name>
    <name evidence="4" type="synonym">csrA</name>
    <name evidence="6" type="ORF">CA12_12420</name>
</gene>
<dbReference type="InterPro" id="IPR003751">
    <property type="entry name" value="CsrA"/>
</dbReference>
<comment type="similarity">
    <text evidence="4">Belongs to the CsrA/RsmA family.</text>
</comment>
<keyword evidence="4" id="KW-0678">Repressor</keyword>
<evidence type="ECO:0000256" key="1">
    <source>
        <dbReference type="ARBA" id="ARBA00022490"/>
    </source>
</evidence>
<keyword evidence="3 4" id="KW-0694">RNA-binding</keyword>
<feature type="region of interest" description="Disordered" evidence="5">
    <location>
        <begin position="47"/>
        <end position="75"/>
    </location>
</feature>
<feature type="compositionally biased region" description="Pro residues" evidence="5">
    <location>
        <begin position="58"/>
        <end position="72"/>
    </location>
</feature>
<dbReference type="AlphaFoldDB" id="A0A517P710"/>
<reference evidence="6 7" key="1">
    <citation type="submission" date="2019-02" db="EMBL/GenBank/DDBJ databases">
        <title>Deep-cultivation of Planctomycetes and their phenomic and genomic characterization uncovers novel biology.</title>
        <authorList>
            <person name="Wiegand S."/>
            <person name="Jogler M."/>
            <person name="Boedeker C."/>
            <person name="Pinto D."/>
            <person name="Vollmers J."/>
            <person name="Rivas-Marin E."/>
            <person name="Kohn T."/>
            <person name="Peeters S.H."/>
            <person name="Heuer A."/>
            <person name="Rast P."/>
            <person name="Oberbeckmann S."/>
            <person name="Bunk B."/>
            <person name="Jeske O."/>
            <person name="Meyerdierks A."/>
            <person name="Storesund J.E."/>
            <person name="Kallscheuer N."/>
            <person name="Luecker S."/>
            <person name="Lage O.M."/>
            <person name="Pohl T."/>
            <person name="Merkel B.J."/>
            <person name="Hornburger P."/>
            <person name="Mueller R.-W."/>
            <person name="Bruemmer F."/>
            <person name="Labrenz M."/>
            <person name="Spormann A.M."/>
            <person name="Op den Camp H."/>
            <person name="Overmann J."/>
            <person name="Amann R."/>
            <person name="Jetten M.S.M."/>
            <person name="Mascher T."/>
            <person name="Medema M.H."/>
            <person name="Devos D.P."/>
            <person name="Kaster A.-K."/>
            <person name="Ovreas L."/>
            <person name="Rohde M."/>
            <person name="Galperin M.Y."/>
            <person name="Jogler C."/>
        </authorList>
    </citation>
    <scope>NUCLEOTIDE SEQUENCE [LARGE SCALE GENOMIC DNA]</scope>
    <source>
        <strain evidence="6 7">CA12</strain>
    </source>
</reference>
<keyword evidence="7" id="KW-1185">Reference proteome</keyword>
<evidence type="ECO:0000313" key="6">
    <source>
        <dbReference type="EMBL" id="QDT15161.1"/>
    </source>
</evidence>
<keyword evidence="2 4" id="KW-0810">Translation regulation</keyword>
<comment type="subunit">
    <text evidence="4">Homodimer; the beta-strands of each monomer intercalate to form a hydrophobic core, while the alpha-helices form wings that extend away from the core.</text>
</comment>
<dbReference type="PANTHER" id="PTHR34984">
    <property type="entry name" value="CARBON STORAGE REGULATOR"/>
    <property type="match status" value="1"/>
</dbReference>
<organism evidence="6 7">
    <name type="scientific">Alienimonas californiensis</name>
    <dbReference type="NCBI Taxonomy" id="2527989"/>
    <lineage>
        <taxon>Bacteria</taxon>
        <taxon>Pseudomonadati</taxon>
        <taxon>Planctomycetota</taxon>
        <taxon>Planctomycetia</taxon>
        <taxon>Planctomycetales</taxon>
        <taxon>Planctomycetaceae</taxon>
        <taxon>Alienimonas</taxon>
    </lineage>
</organism>
<comment type="function">
    <text evidence="4">A translational regulator that binds mRNA to regulate translation initiation and/or mRNA stability. Usually binds in the 5'-UTR at or near the Shine-Dalgarno sequence preventing ribosome-binding, thus repressing translation. Its main target seems to be the major flagellin gene, while its function is anatagonized by FliW.</text>
</comment>
<dbReference type="EMBL" id="CP036265">
    <property type="protein sequence ID" value="QDT15161.1"/>
    <property type="molecule type" value="Genomic_DNA"/>
</dbReference>
<dbReference type="GO" id="GO:1902208">
    <property type="term" value="P:regulation of bacterial-type flagellum assembly"/>
    <property type="evidence" value="ECO:0007669"/>
    <property type="project" value="UniProtKB-UniRule"/>
</dbReference>
<evidence type="ECO:0000256" key="3">
    <source>
        <dbReference type="ARBA" id="ARBA00022884"/>
    </source>
</evidence>
<sequence length="137" mass="14490">MLILSRKLGQSIRLPEQNVTVHVVAVTGRTVRLGVEAPPEVTILRSELDRSELDAAPAAPPPPPTVAPPRDLPPSRDLEELCSALDRLADRLSAAERDLAARDAGPGSLADLTEELEQTRRTLARIAGCGGATSLAC</sequence>
<dbReference type="GO" id="GO:0005829">
    <property type="term" value="C:cytosol"/>
    <property type="evidence" value="ECO:0007669"/>
    <property type="project" value="TreeGrafter"/>
</dbReference>
<dbReference type="InterPro" id="IPR036107">
    <property type="entry name" value="CsrA_sf"/>
</dbReference>
<dbReference type="GO" id="GO:0006402">
    <property type="term" value="P:mRNA catabolic process"/>
    <property type="evidence" value="ECO:0007669"/>
    <property type="project" value="InterPro"/>
</dbReference>
<dbReference type="Proteomes" id="UP000318741">
    <property type="component" value="Chromosome"/>
</dbReference>
<evidence type="ECO:0000256" key="5">
    <source>
        <dbReference type="SAM" id="MobiDB-lite"/>
    </source>
</evidence>
<evidence type="ECO:0000256" key="4">
    <source>
        <dbReference type="HAMAP-Rule" id="MF_00167"/>
    </source>
</evidence>
<proteinExistence type="inferred from homology"/>
<dbReference type="Gene3D" id="2.60.40.4380">
    <property type="entry name" value="Translational regulator CsrA"/>
    <property type="match status" value="1"/>
</dbReference>
<name>A0A517P710_9PLAN</name>
<accession>A0A517P710</accession>
<evidence type="ECO:0000256" key="2">
    <source>
        <dbReference type="ARBA" id="ARBA00022845"/>
    </source>
</evidence>
<dbReference type="GO" id="GO:0048027">
    <property type="term" value="F:mRNA 5'-UTR binding"/>
    <property type="evidence" value="ECO:0007669"/>
    <property type="project" value="UniProtKB-UniRule"/>
</dbReference>
<evidence type="ECO:0000313" key="7">
    <source>
        <dbReference type="Proteomes" id="UP000318741"/>
    </source>
</evidence>
<dbReference type="RefSeq" id="WP_207622157.1">
    <property type="nucleotide sequence ID" value="NZ_CP036265.1"/>
</dbReference>
<dbReference type="GO" id="GO:0045947">
    <property type="term" value="P:negative regulation of translational initiation"/>
    <property type="evidence" value="ECO:0007669"/>
    <property type="project" value="UniProtKB-UniRule"/>
</dbReference>
<dbReference type="KEGG" id="acaf:CA12_12420"/>
<keyword evidence="4" id="KW-1005">Bacterial flagellum biogenesis</keyword>
<dbReference type="SUPFAM" id="SSF117130">
    <property type="entry name" value="CsrA-like"/>
    <property type="match status" value="1"/>
</dbReference>
<comment type="subcellular location">
    <subcellularLocation>
        <location evidence="4">Cytoplasm</location>
    </subcellularLocation>
</comment>
<dbReference type="GO" id="GO:0006109">
    <property type="term" value="P:regulation of carbohydrate metabolic process"/>
    <property type="evidence" value="ECO:0007669"/>
    <property type="project" value="InterPro"/>
</dbReference>
<protein>
    <recommendedName>
        <fullName evidence="4">Translational regulator CsrA</fullName>
    </recommendedName>
</protein>
<dbReference type="HAMAP" id="MF_00167">
    <property type="entry name" value="CsrA"/>
    <property type="match status" value="1"/>
</dbReference>
<keyword evidence="1 4" id="KW-0963">Cytoplasm</keyword>
<dbReference type="GO" id="GO:0044781">
    <property type="term" value="P:bacterial-type flagellum organization"/>
    <property type="evidence" value="ECO:0007669"/>
    <property type="project" value="UniProtKB-KW"/>
</dbReference>
<dbReference type="Pfam" id="PF02599">
    <property type="entry name" value="CsrA"/>
    <property type="match status" value="1"/>
</dbReference>
<dbReference type="PANTHER" id="PTHR34984:SF1">
    <property type="entry name" value="CARBON STORAGE REGULATOR"/>
    <property type="match status" value="1"/>
</dbReference>